<dbReference type="PATRIC" id="fig|1121307.3.peg.2521"/>
<evidence type="ECO:0000313" key="1">
    <source>
        <dbReference type="EMBL" id="KMT23330.1"/>
    </source>
</evidence>
<comment type="caution">
    <text evidence="1">The sequence shown here is derived from an EMBL/GenBank/DDBJ whole genome shotgun (WGS) entry which is preliminary data.</text>
</comment>
<reference evidence="1 2" key="1">
    <citation type="submission" date="2015-06" db="EMBL/GenBank/DDBJ databases">
        <title>Draft genome sequence of the purine-degrading Clostridium cylindrosporum HC-1 (DSM 605).</title>
        <authorList>
            <person name="Poehlein A."/>
            <person name="Schiel-Bengelsdorf B."/>
            <person name="Bengelsdorf F."/>
            <person name="Daniel R."/>
            <person name="Duerre P."/>
        </authorList>
    </citation>
    <scope>NUCLEOTIDE SEQUENCE [LARGE SCALE GENOMIC DNA]</scope>
    <source>
        <strain evidence="1 2">DSM 605</strain>
    </source>
</reference>
<dbReference type="RefSeq" id="WP_048569146.1">
    <property type="nucleotide sequence ID" value="NZ_LFVU01000001.1"/>
</dbReference>
<accession>A0A0J8DB78</accession>
<dbReference type="Proteomes" id="UP000036756">
    <property type="component" value="Unassembled WGS sequence"/>
</dbReference>
<organism evidence="1 2">
    <name type="scientific">Clostridium cylindrosporum DSM 605</name>
    <dbReference type="NCBI Taxonomy" id="1121307"/>
    <lineage>
        <taxon>Bacteria</taxon>
        <taxon>Bacillati</taxon>
        <taxon>Bacillota</taxon>
        <taxon>Clostridia</taxon>
        <taxon>Eubacteriales</taxon>
        <taxon>Clostridiaceae</taxon>
        <taxon>Clostridium</taxon>
    </lineage>
</organism>
<proteinExistence type="predicted"/>
<evidence type="ECO:0000313" key="2">
    <source>
        <dbReference type="Proteomes" id="UP000036756"/>
    </source>
</evidence>
<dbReference type="EMBL" id="LFVU01000001">
    <property type="protein sequence ID" value="KMT23330.1"/>
    <property type="molecule type" value="Genomic_DNA"/>
</dbReference>
<keyword evidence="2" id="KW-1185">Reference proteome</keyword>
<sequence>MVKIIKFFLFDDLNYRIDYTSEGVDKKISAIILSLFLNYFIKGINIGILYKKIDNKYLILKVESEELDGAYVIKFVYLDSLNDYPVKLMYENGFIDNDFKHSEYDNLEFETLSKYMKSIDAVGFRQIVSAIFKAQYYNSAVRLRGNTKELLLWIASIQMIFPKEFAEDISFKIEQYKNDIGMASLSISDNIIDIRYKINIENEDLSMERYKFTSLLQRHYLLPSTNLEAFFLFVTYFDYKKLDERLEDIYNIYMISRLGIGDIDYSTVKLAIDNLEEIGSKEAKRVVILNMLKVIEKLTTEMDVKFFKLIMSFAFRACNEMESLFINEMCKELYLKSLVSILFSGRYKSIESFEQAVNEIENIAEKKSLYKYMLDDKRLEHIGIYLDLDCTPERVLVMLKYLLKYNIELGYKWSKFTQKFIDIIAKGISIIAKSELDLEDFLHTIALDEEYLARVLTDIYVAIDNEKIQLSFVSKVSEFLDEVEDDRIVELRKRISSIEAGNHLLYEEFKMSMEIKGHTTKGFEEYIESFYTSKEYFNKCFSRAVAYMLANLDDKEDYKFSLFIINEMKENKFDYSYLPDKVLSDIVLGIEKYVDFENCEEIYEILSFITRLKKDRAIRTSINITGLLELQRLIQDGEDIDPYEYEAPDMKPHKLSEESYKKYRDLNLEKIIGMCRDKEEHKAIADVFMTKDNFIFDYMKIALNDNNVNKDVSLSFLIYYLYYVHPMYKVSGKEEILMELRMMIIERISELSFSAVCDIDDKVKGEFEKMNLSMPVEWEEIFTSIKKIKSEGNFVNKLKFMMKK</sequence>
<protein>
    <submittedName>
        <fullName evidence="1">Uncharacterized protein</fullName>
    </submittedName>
</protein>
<name>A0A0J8DB78_CLOCY</name>
<dbReference type="AlphaFoldDB" id="A0A0J8DB78"/>
<dbReference type="OrthoDB" id="1950733at2"/>
<gene>
    <name evidence="1" type="ORF">CLCY_8c00660</name>
</gene>
<dbReference type="STRING" id="1121307.CLCY_8c00660"/>